<accession>A0A9Q3CDT2</accession>
<name>A0A9Q3CDT2_9BASI</name>
<reference evidence="2" key="1">
    <citation type="submission" date="2021-03" db="EMBL/GenBank/DDBJ databases">
        <title>Draft genome sequence of rust myrtle Austropuccinia psidii MF-1, a brazilian biotype.</title>
        <authorList>
            <person name="Quecine M.C."/>
            <person name="Pachon D.M.R."/>
            <person name="Bonatelli M.L."/>
            <person name="Correr F.H."/>
            <person name="Franceschini L.M."/>
            <person name="Leite T.F."/>
            <person name="Margarido G.R.A."/>
            <person name="Almeida C.A."/>
            <person name="Ferrarezi J.A."/>
            <person name="Labate C.A."/>
        </authorList>
    </citation>
    <scope>NUCLEOTIDE SEQUENCE</scope>
    <source>
        <strain evidence="2">MF-1</strain>
    </source>
</reference>
<comment type="caution">
    <text evidence="2">The sequence shown here is derived from an EMBL/GenBank/DDBJ whole genome shotgun (WGS) entry which is preliminary data.</text>
</comment>
<keyword evidence="3" id="KW-1185">Reference proteome</keyword>
<evidence type="ECO:0000313" key="2">
    <source>
        <dbReference type="EMBL" id="MBW0480891.1"/>
    </source>
</evidence>
<evidence type="ECO:0000256" key="1">
    <source>
        <dbReference type="SAM" id="MobiDB-lite"/>
    </source>
</evidence>
<organism evidence="2 3">
    <name type="scientific">Austropuccinia psidii MF-1</name>
    <dbReference type="NCBI Taxonomy" id="1389203"/>
    <lineage>
        <taxon>Eukaryota</taxon>
        <taxon>Fungi</taxon>
        <taxon>Dikarya</taxon>
        <taxon>Basidiomycota</taxon>
        <taxon>Pucciniomycotina</taxon>
        <taxon>Pucciniomycetes</taxon>
        <taxon>Pucciniales</taxon>
        <taxon>Sphaerophragmiaceae</taxon>
        <taxon>Austropuccinia</taxon>
    </lineage>
</organism>
<sequence length="190" mass="21202">MTTRRGSQYSIQSDGSGLKSRVNSFKGKIKGKIPSGTESTQGSAISKRQVPDIPMISEPELELIKAVLHSVQGQIFGNVPTNPPRSDELLAYSVKFLKEEEIVRYSNGSNPLSSKPQIKTIKGYHAKKKEARKENAPVASTSKPQAKQLPQEGKKNKKRNWRKQNSPIYRIPKIQKPAMENVFNMARTLS</sequence>
<dbReference type="AlphaFoldDB" id="A0A9Q3CDT2"/>
<dbReference type="Proteomes" id="UP000765509">
    <property type="component" value="Unassembled WGS sequence"/>
</dbReference>
<protein>
    <submittedName>
        <fullName evidence="2">Uncharacterized protein</fullName>
    </submittedName>
</protein>
<feature type="region of interest" description="Disordered" evidence="1">
    <location>
        <begin position="124"/>
        <end position="169"/>
    </location>
</feature>
<feature type="compositionally biased region" description="Polar residues" evidence="1">
    <location>
        <begin position="1"/>
        <end position="15"/>
    </location>
</feature>
<feature type="compositionally biased region" description="Polar residues" evidence="1">
    <location>
        <begin position="36"/>
        <end position="46"/>
    </location>
</feature>
<gene>
    <name evidence="2" type="ORF">O181_020606</name>
</gene>
<proteinExistence type="predicted"/>
<evidence type="ECO:0000313" key="3">
    <source>
        <dbReference type="Proteomes" id="UP000765509"/>
    </source>
</evidence>
<feature type="region of interest" description="Disordered" evidence="1">
    <location>
        <begin position="1"/>
        <end position="51"/>
    </location>
</feature>
<dbReference type="EMBL" id="AVOT02006154">
    <property type="protein sequence ID" value="MBW0480891.1"/>
    <property type="molecule type" value="Genomic_DNA"/>
</dbReference>